<evidence type="ECO:0000313" key="2">
    <source>
        <dbReference type="Proteomes" id="UP000060345"/>
    </source>
</evidence>
<name>A0A0K1NH38_9BACT</name>
<accession>A0A0K1NH38</accession>
<dbReference type="EMBL" id="CP012074">
    <property type="protein sequence ID" value="AKU68345.1"/>
    <property type="molecule type" value="Genomic_DNA"/>
</dbReference>
<reference evidence="1 2" key="1">
    <citation type="submission" date="2015-07" db="EMBL/GenBank/DDBJ databases">
        <authorList>
            <person name="Noorani M."/>
        </authorList>
    </citation>
    <scope>NUCLEOTIDE SEQUENCE [LARGE SCALE GENOMIC DNA]</scope>
    <source>
        <strain evidence="1 2">W1435</strain>
    </source>
</reference>
<dbReference type="KEGG" id="pfus:ADJ77_00200"/>
<dbReference type="AlphaFoldDB" id="A0A0K1NH38"/>
<sequence>MKINISCHEKNSDNMLFHIINDSIQLWKRHLTVLLLTLGYVTDEHLREFDGFVILTPVYTEK</sequence>
<protein>
    <submittedName>
        <fullName evidence="1">Uncharacterized protein</fullName>
    </submittedName>
</protein>
<proteinExistence type="predicted"/>
<dbReference type="STRING" id="1236517.ADJ77_00200"/>
<dbReference type="Proteomes" id="UP000060345">
    <property type="component" value="Chromosome 1"/>
</dbReference>
<evidence type="ECO:0000313" key="1">
    <source>
        <dbReference type="EMBL" id="AKU68345.1"/>
    </source>
</evidence>
<gene>
    <name evidence="1" type="ORF">ADJ77_00200</name>
</gene>
<organism evidence="1 2">
    <name type="scientific">Prevotella fusca JCM 17724</name>
    <dbReference type="NCBI Taxonomy" id="1236517"/>
    <lineage>
        <taxon>Bacteria</taxon>
        <taxon>Pseudomonadati</taxon>
        <taxon>Bacteroidota</taxon>
        <taxon>Bacteroidia</taxon>
        <taxon>Bacteroidales</taxon>
        <taxon>Prevotellaceae</taxon>
        <taxon>Prevotella</taxon>
    </lineage>
</organism>